<feature type="coiled-coil region" evidence="1">
    <location>
        <begin position="26"/>
        <end position="109"/>
    </location>
</feature>
<dbReference type="Gene3D" id="2.70.70.10">
    <property type="entry name" value="Glucose Permease (Domain IIA)"/>
    <property type="match status" value="1"/>
</dbReference>
<evidence type="ECO:0000313" key="3">
    <source>
        <dbReference type="EMBL" id="OHA33666.1"/>
    </source>
</evidence>
<dbReference type="SUPFAM" id="SSF51261">
    <property type="entry name" value="Duplicated hybrid motif"/>
    <property type="match status" value="1"/>
</dbReference>
<dbReference type="InterPro" id="IPR050570">
    <property type="entry name" value="Cell_wall_metabolism_enzyme"/>
</dbReference>
<organism evidence="3 4">
    <name type="scientific">Candidatus Taylorbacteria bacterium RIFCSPLOWO2_01_FULL_45_15b</name>
    <dbReference type="NCBI Taxonomy" id="1802319"/>
    <lineage>
        <taxon>Bacteria</taxon>
        <taxon>Candidatus Tayloriibacteriota</taxon>
    </lineage>
</organism>
<dbReference type="CDD" id="cd12797">
    <property type="entry name" value="M23_peptidase"/>
    <property type="match status" value="1"/>
</dbReference>
<dbReference type="PANTHER" id="PTHR21666:SF270">
    <property type="entry name" value="MUREIN HYDROLASE ACTIVATOR ENVC"/>
    <property type="match status" value="1"/>
</dbReference>
<accession>A0A1G2NC54</accession>
<dbReference type="Proteomes" id="UP000176221">
    <property type="component" value="Unassembled WGS sequence"/>
</dbReference>
<sequence>MRHSVIFIFIASLSLGAFLPLRAAPIEDLKQKIEDKAKSILELEAAIAEYTKEVRAANAEAKSLSGAVQVLDSTRKKLAADIKLTEAKIASAELKIEEIEGSMSDVEKEMLRNQAGIMTTLKTIDVSDELSMVEAVFGYDSLSDFWGDRESLYTVQASLSKSLAELKQNKEHLASLREKSLGQKKDLSLLATEIGDRKKIVEQNKNEKNSLLTQTKNKESAYKKILDEKIALREAFRKELLQFESDLQIAIDPSKLPSAGKGVLSWPLETVRITQYFGKTEFATAHAALYSGNGHNGIDLGAPVGTKIFSAADGVVEGVGDTDLVCPSASYGKWVLVRHGNGLSTLYAHLSVISVKAGDSVARGQTVGYSGNTGYSTGPHLHFTVYASEGVKILSRKSLVCGGTYIMPIADLKAYLNPLSYI</sequence>
<dbReference type="GO" id="GO:0004222">
    <property type="term" value="F:metalloendopeptidase activity"/>
    <property type="evidence" value="ECO:0007669"/>
    <property type="project" value="TreeGrafter"/>
</dbReference>
<dbReference type="STRING" id="1802319.A2928_01805"/>
<keyword evidence="1" id="KW-0175">Coiled coil</keyword>
<proteinExistence type="predicted"/>
<evidence type="ECO:0000256" key="1">
    <source>
        <dbReference type="SAM" id="Coils"/>
    </source>
</evidence>
<reference evidence="3 4" key="1">
    <citation type="journal article" date="2016" name="Nat. Commun.">
        <title>Thousands of microbial genomes shed light on interconnected biogeochemical processes in an aquifer system.</title>
        <authorList>
            <person name="Anantharaman K."/>
            <person name="Brown C.T."/>
            <person name="Hug L.A."/>
            <person name="Sharon I."/>
            <person name="Castelle C.J."/>
            <person name="Probst A.J."/>
            <person name="Thomas B.C."/>
            <person name="Singh A."/>
            <person name="Wilkins M.J."/>
            <person name="Karaoz U."/>
            <person name="Brodie E.L."/>
            <person name="Williams K.H."/>
            <person name="Hubbard S.S."/>
            <person name="Banfield J.F."/>
        </authorList>
    </citation>
    <scope>NUCLEOTIDE SEQUENCE [LARGE SCALE GENOMIC DNA]</scope>
</reference>
<feature type="domain" description="M23ase beta-sheet core" evidence="2">
    <location>
        <begin position="294"/>
        <end position="387"/>
    </location>
</feature>
<dbReference type="Gene3D" id="6.10.250.3150">
    <property type="match status" value="1"/>
</dbReference>
<dbReference type="InterPro" id="IPR011055">
    <property type="entry name" value="Dup_hybrid_motif"/>
</dbReference>
<dbReference type="AlphaFoldDB" id="A0A1G2NC54"/>
<protein>
    <recommendedName>
        <fullName evidence="2">M23ase beta-sheet core domain-containing protein</fullName>
    </recommendedName>
</protein>
<evidence type="ECO:0000259" key="2">
    <source>
        <dbReference type="Pfam" id="PF01551"/>
    </source>
</evidence>
<evidence type="ECO:0000313" key="4">
    <source>
        <dbReference type="Proteomes" id="UP000176221"/>
    </source>
</evidence>
<dbReference type="PANTHER" id="PTHR21666">
    <property type="entry name" value="PEPTIDASE-RELATED"/>
    <property type="match status" value="1"/>
</dbReference>
<comment type="caution">
    <text evidence="3">The sequence shown here is derived from an EMBL/GenBank/DDBJ whole genome shotgun (WGS) entry which is preliminary data.</text>
</comment>
<dbReference type="InterPro" id="IPR016047">
    <property type="entry name" value="M23ase_b-sheet_dom"/>
</dbReference>
<name>A0A1G2NC54_9BACT</name>
<gene>
    <name evidence="3" type="ORF">A2928_01805</name>
</gene>
<dbReference type="EMBL" id="MHRX01000028">
    <property type="protein sequence ID" value="OHA33666.1"/>
    <property type="molecule type" value="Genomic_DNA"/>
</dbReference>
<dbReference type="Pfam" id="PF01551">
    <property type="entry name" value="Peptidase_M23"/>
    <property type="match status" value="1"/>
</dbReference>